<evidence type="ECO:0000256" key="4">
    <source>
        <dbReference type="ARBA" id="ARBA00022737"/>
    </source>
</evidence>
<dbReference type="SUPFAM" id="SSF81338">
    <property type="entry name" value="Aquaporin-like"/>
    <property type="match status" value="1"/>
</dbReference>
<comment type="similarity">
    <text evidence="2 8">Belongs to the MIP/aquaporin (TC 1.A.8) family.</text>
</comment>
<evidence type="ECO:0000256" key="6">
    <source>
        <dbReference type="ARBA" id="ARBA00023136"/>
    </source>
</evidence>
<comment type="subcellular location">
    <subcellularLocation>
        <location evidence="1">Membrane</location>
        <topology evidence="1">Multi-pass membrane protein</topology>
    </subcellularLocation>
</comment>
<dbReference type="Pfam" id="PF00230">
    <property type="entry name" value="MIP"/>
    <property type="match status" value="1"/>
</dbReference>
<evidence type="ECO:0000256" key="1">
    <source>
        <dbReference type="ARBA" id="ARBA00004141"/>
    </source>
</evidence>
<dbReference type="AlphaFoldDB" id="A0A6S6W8N0"/>
<dbReference type="Proteomes" id="UP000472372">
    <property type="component" value="Chromosome 7"/>
</dbReference>
<feature type="transmembrane region" description="Helical" evidence="10">
    <location>
        <begin position="142"/>
        <end position="163"/>
    </location>
</feature>
<protein>
    <submittedName>
        <fullName evidence="11">Aquaporin</fullName>
    </submittedName>
</protein>
<dbReference type="InterPro" id="IPR023271">
    <property type="entry name" value="Aquaporin-like"/>
</dbReference>
<organism evidence="11 12">
    <name type="scientific">Pyrenophora teres f. teres</name>
    <dbReference type="NCBI Taxonomy" id="97479"/>
    <lineage>
        <taxon>Eukaryota</taxon>
        <taxon>Fungi</taxon>
        <taxon>Dikarya</taxon>
        <taxon>Ascomycota</taxon>
        <taxon>Pezizomycotina</taxon>
        <taxon>Dothideomycetes</taxon>
        <taxon>Pleosporomycetidae</taxon>
        <taxon>Pleosporales</taxon>
        <taxon>Pleosporineae</taxon>
        <taxon>Pleosporaceae</taxon>
        <taxon>Pyrenophora</taxon>
    </lineage>
</organism>
<feature type="compositionally biased region" description="Polar residues" evidence="9">
    <location>
        <begin position="8"/>
        <end position="24"/>
    </location>
</feature>
<dbReference type="GO" id="GO:0015250">
    <property type="term" value="F:water channel activity"/>
    <property type="evidence" value="ECO:0007669"/>
    <property type="project" value="TreeGrafter"/>
</dbReference>
<comment type="catalytic activity">
    <reaction evidence="7">
        <text>H2O(in) = H2O(out)</text>
        <dbReference type="Rhea" id="RHEA:29667"/>
        <dbReference type="ChEBI" id="CHEBI:15377"/>
    </reaction>
</comment>
<keyword evidence="6 10" id="KW-0472">Membrane</keyword>
<keyword evidence="3 8" id="KW-0812">Transmembrane</keyword>
<feature type="region of interest" description="Disordered" evidence="9">
    <location>
        <begin position="1"/>
        <end position="36"/>
    </location>
</feature>
<evidence type="ECO:0000256" key="2">
    <source>
        <dbReference type="ARBA" id="ARBA00006175"/>
    </source>
</evidence>
<dbReference type="PANTHER" id="PTHR19139">
    <property type="entry name" value="AQUAPORIN TRANSPORTER"/>
    <property type="match status" value="1"/>
</dbReference>
<keyword evidence="5 10" id="KW-1133">Transmembrane helix</keyword>
<feature type="transmembrane region" description="Helical" evidence="10">
    <location>
        <begin position="282"/>
        <end position="301"/>
    </location>
</feature>
<evidence type="ECO:0000256" key="7">
    <source>
        <dbReference type="ARBA" id="ARBA00034651"/>
    </source>
</evidence>
<accession>A0A6S6W8N0</accession>
<gene>
    <name evidence="11" type="ORF">PTTW11_07998</name>
</gene>
<feature type="transmembrane region" description="Helical" evidence="10">
    <location>
        <begin position="57"/>
        <end position="81"/>
    </location>
</feature>
<reference evidence="11" key="1">
    <citation type="submission" date="2021-02" db="EMBL/GenBank/DDBJ databases">
        <authorList>
            <person name="Syme A R."/>
            <person name="Syme A R."/>
            <person name="Moolhuijzen P."/>
        </authorList>
    </citation>
    <scope>NUCLEOTIDE SEQUENCE</scope>
    <source>
        <strain evidence="11">W1-1</strain>
    </source>
</reference>
<evidence type="ECO:0000256" key="9">
    <source>
        <dbReference type="SAM" id="MobiDB-lite"/>
    </source>
</evidence>
<dbReference type="PRINTS" id="PR00783">
    <property type="entry name" value="MINTRINSICP"/>
</dbReference>
<evidence type="ECO:0000256" key="5">
    <source>
        <dbReference type="ARBA" id="ARBA00022989"/>
    </source>
</evidence>
<evidence type="ECO:0000313" key="11">
    <source>
        <dbReference type="EMBL" id="CAE7194707.1"/>
    </source>
</evidence>
<feature type="transmembrane region" description="Helical" evidence="10">
    <location>
        <begin position="101"/>
        <end position="121"/>
    </location>
</feature>
<proteinExistence type="inferred from homology"/>
<evidence type="ECO:0000256" key="10">
    <source>
        <dbReference type="SAM" id="Phobius"/>
    </source>
</evidence>
<feature type="transmembrane region" description="Helical" evidence="10">
    <location>
        <begin position="214"/>
        <end position="235"/>
    </location>
</feature>
<evidence type="ECO:0000256" key="8">
    <source>
        <dbReference type="RuleBase" id="RU000477"/>
    </source>
</evidence>
<keyword evidence="8" id="KW-0813">Transport</keyword>
<name>A0A6S6W8N0_9PLEO</name>
<evidence type="ECO:0000313" key="12">
    <source>
        <dbReference type="Proteomes" id="UP000472372"/>
    </source>
</evidence>
<feature type="transmembrane region" description="Helical" evidence="10">
    <location>
        <begin position="183"/>
        <end position="207"/>
    </location>
</feature>
<dbReference type="PANTHER" id="PTHR19139:SF283">
    <property type="entry name" value="AQUAPORIN"/>
    <property type="match status" value="1"/>
</dbReference>
<dbReference type="GO" id="GO:0005886">
    <property type="term" value="C:plasma membrane"/>
    <property type="evidence" value="ECO:0007669"/>
    <property type="project" value="TreeGrafter"/>
</dbReference>
<dbReference type="InterPro" id="IPR000425">
    <property type="entry name" value="MIP"/>
</dbReference>
<evidence type="ECO:0000256" key="3">
    <source>
        <dbReference type="ARBA" id="ARBA00022692"/>
    </source>
</evidence>
<sequence>MSIRSPRPTRQNLSISSRRTVSLESQKETRSPIPATTSAFDVPAQSIKKISTLEGHFVAASSEFVGSLMFLFFSFAGHLMITTQASDRSIKNGGTSSQQNIFIALVYGFSLLVNSWAFFRISGGLFNPAVTFGMVVAGQLPTIRAIFLFPAQLLGAICAAALVEGLFPGDVGVVNTSLSGGTTIVQGVFIEAFMTAELVFVVLMLAAEKSKSTFIAPIGIGLALFVAMMGGMSTSSLLDTWTSMTNILQACILQVLHLILPVASVRLSLLRHSSFITGFTGLGRYLGLCSLLCTIGLSSTSTMNRRILVRILLEVILIVIKVMRCTGAGGARIERGKKVFSEVYKVSIARSMESYHRRFRMYI</sequence>
<keyword evidence="4" id="KW-0677">Repeat</keyword>
<dbReference type="EMBL" id="HG992983">
    <property type="protein sequence ID" value="CAE7194707.1"/>
    <property type="molecule type" value="Genomic_DNA"/>
</dbReference>
<dbReference type="Gene3D" id="1.20.1080.10">
    <property type="entry name" value="Glycerol uptake facilitator protein"/>
    <property type="match status" value="1"/>
</dbReference>
<dbReference type="InterPro" id="IPR034294">
    <property type="entry name" value="Aquaporin_transptr"/>
</dbReference>